<accession>A0ACC0CL31</accession>
<dbReference type="Proteomes" id="UP001497680">
    <property type="component" value="Unassembled WGS sequence"/>
</dbReference>
<evidence type="ECO:0000313" key="1">
    <source>
        <dbReference type="EMBL" id="KAI6081108.1"/>
    </source>
</evidence>
<protein>
    <submittedName>
        <fullName evidence="1">Uncharacterized protein</fullName>
    </submittedName>
</protein>
<name>A0ACC0CL31_9PEZI</name>
<comment type="caution">
    <text evidence="1">The sequence shown here is derived from an EMBL/GenBank/DDBJ whole genome shotgun (WGS) entry which is preliminary data.</text>
</comment>
<evidence type="ECO:0000313" key="2">
    <source>
        <dbReference type="Proteomes" id="UP001497680"/>
    </source>
</evidence>
<gene>
    <name evidence="1" type="ORF">F4821DRAFT_250002</name>
</gene>
<keyword evidence="2" id="KW-1185">Reference proteome</keyword>
<dbReference type="EMBL" id="MU394407">
    <property type="protein sequence ID" value="KAI6081108.1"/>
    <property type="molecule type" value="Genomic_DNA"/>
</dbReference>
<proteinExistence type="predicted"/>
<organism evidence="1 2">
    <name type="scientific">Hypoxylon rubiginosum</name>
    <dbReference type="NCBI Taxonomy" id="110542"/>
    <lineage>
        <taxon>Eukaryota</taxon>
        <taxon>Fungi</taxon>
        <taxon>Dikarya</taxon>
        <taxon>Ascomycota</taxon>
        <taxon>Pezizomycotina</taxon>
        <taxon>Sordariomycetes</taxon>
        <taxon>Xylariomycetidae</taxon>
        <taxon>Xylariales</taxon>
        <taxon>Hypoxylaceae</taxon>
        <taxon>Hypoxylon</taxon>
    </lineage>
</organism>
<sequence>MAYLVKSSWKSFGVPELPNNDSNAGSKIGFGEFTENRKQGARQIAPSVYCLYRVSVLTNTLVGSILIDEDNDARGVRLADGREIYSNEVIISAGAYRTPQLLMLSGLGPKEVLDKHGIEVKVDIPGVGQNLNDHIMLHLNWKLKALSVRNLYWGDVLGSSNPIFAEPRFATGTPSSYVAYTKMPPSDLEAAIAKDEGKVDSDHYLLKREWAVMENIVMYVATPPVRTDGRHISTVQMALKPTSRGTVTIASNDPADDPVIDPNYFATEVDKSVWRHSLRNIESFMTRDAFLGPEIDCETPPPGFEPLTEEASDEYLDSRVKAHGV</sequence>
<reference evidence="1 2" key="1">
    <citation type="journal article" date="2022" name="New Phytol.">
        <title>Ecological generalism drives hyperdiversity of secondary metabolite gene clusters in xylarialean endophytes.</title>
        <authorList>
            <person name="Franco M.E.E."/>
            <person name="Wisecaver J.H."/>
            <person name="Arnold A.E."/>
            <person name="Ju Y.M."/>
            <person name="Slot J.C."/>
            <person name="Ahrendt S."/>
            <person name="Moore L.P."/>
            <person name="Eastman K.E."/>
            <person name="Scott K."/>
            <person name="Konkel Z."/>
            <person name="Mondo S.J."/>
            <person name="Kuo A."/>
            <person name="Hayes R.D."/>
            <person name="Haridas S."/>
            <person name="Andreopoulos B."/>
            <person name="Riley R."/>
            <person name="LaButti K."/>
            <person name="Pangilinan J."/>
            <person name="Lipzen A."/>
            <person name="Amirebrahimi M."/>
            <person name="Yan J."/>
            <person name="Adam C."/>
            <person name="Keymanesh K."/>
            <person name="Ng V."/>
            <person name="Louie K."/>
            <person name="Northen T."/>
            <person name="Drula E."/>
            <person name="Henrissat B."/>
            <person name="Hsieh H.M."/>
            <person name="Youens-Clark K."/>
            <person name="Lutzoni F."/>
            <person name="Miadlikowska J."/>
            <person name="Eastwood D.C."/>
            <person name="Hamelin R.C."/>
            <person name="Grigoriev I.V."/>
            <person name="U'Ren J.M."/>
        </authorList>
    </citation>
    <scope>NUCLEOTIDE SEQUENCE [LARGE SCALE GENOMIC DNA]</scope>
    <source>
        <strain evidence="1 2">ER1909</strain>
    </source>
</reference>